<dbReference type="RefSeq" id="WP_065082336.1">
    <property type="nucleotide sequence ID" value="NZ_FLSS01000005.1"/>
</dbReference>
<gene>
    <name evidence="1" type="ORF">LX74_03958</name>
</gene>
<sequence length="173" mass="19956">MDNWPNLYRELSLAINQKMPEVLWIDLWHNQVNFLQEEHPFRTPAVFLGFRTLGTNDLGTRQQEVNLQVDFYLFYETFADTYSGAFNQDSALGFLDLMEKIHGTFHGTSGENYASMRRVSFNPEDTGGAGNLYRITFTCILQDVSAVKYMEEVDAPNYELIKNMEEDSFIIPG</sequence>
<proteinExistence type="predicted"/>
<keyword evidence="2" id="KW-1185">Reference proteome</keyword>
<protein>
    <submittedName>
        <fullName evidence="1">Uncharacterized protein</fullName>
    </submittedName>
</protein>
<dbReference type="EMBL" id="VNHK01000021">
    <property type="protein sequence ID" value="TYO84534.1"/>
    <property type="molecule type" value="Genomic_DNA"/>
</dbReference>
<evidence type="ECO:0000313" key="2">
    <source>
        <dbReference type="Proteomes" id="UP000324513"/>
    </source>
</evidence>
<reference evidence="1 2" key="1">
    <citation type="submission" date="2019-07" db="EMBL/GenBank/DDBJ databases">
        <title>Genomic Encyclopedia of Archaeal and Bacterial Type Strains, Phase II (KMG-II): from individual species to whole genera.</title>
        <authorList>
            <person name="Goeker M."/>
        </authorList>
    </citation>
    <scope>NUCLEOTIDE SEQUENCE [LARGE SCALE GENOMIC DNA]</scope>
    <source>
        <strain evidence="1 2">DSM 14571</strain>
    </source>
</reference>
<evidence type="ECO:0000313" key="1">
    <source>
        <dbReference type="EMBL" id="TYO84534.1"/>
    </source>
</evidence>
<organism evidence="1 2">
    <name type="scientific">Elizabethkingia miricola</name>
    <name type="common">Chryseobacterium miricola</name>
    <dbReference type="NCBI Taxonomy" id="172045"/>
    <lineage>
        <taxon>Bacteria</taxon>
        <taxon>Pseudomonadati</taxon>
        <taxon>Bacteroidota</taxon>
        <taxon>Flavobacteriia</taxon>
        <taxon>Flavobacteriales</taxon>
        <taxon>Weeksellaceae</taxon>
        <taxon>Elizabethkingia</taxon>
    </lineage>
</organism>
<dbReference type="Proteomes" id="UP000324513">
    <property type="component" value="Unassembled WGS sequence"/>
</dbReference>
<accession>A0ABY3NAK0</accession>
<comment type="caution">
    <text evidence="1">The sequence shown here is derived from an EMBL/GenBank/DDBJ whole genome shotgun (WGS) entry which is preliminary data.</text>
</comment>
<name>A0ABY3NAK0_ELIMR</name>